<organism evidence="2 3">
    <name type="scientific">Angiostrongylus cantonensis</name>
    <name type="common">Rat lungworm</name>
    <dbReference type="NCBI Taxonomy" id="6313"/>
    <lineage>
        <taxon>Eukaryota</taxon>
        <taxon>Metazoa</taxon>
        <taxon>Ecdysozoa</taxon>
        <taxon>Nematoda</taxon>
        <taxon>Chromadorea</taxon>
        <taxon>Rhabditida</taxon>
        <taxon>Rhabditina</taxon>
        <taxon>Rhabditomorpha</taxon>
        <taxon>Strongyloidea</taxon>
        <taxon>Metastrongylidae</taxon>
        <taxon>Angiostrongylus</taxon>
    </lineage>
</organism>
<evidence type="ECO:0000259" key="1">
    <source>
        <dbReference type="SMART" id="SM00198"/>
    </source>
</evidence>
<reference evidence="3" key="2">
    <citation type="submission" date="2017-02" db="UniProtKB">
        <authorList>
            <consortium name="WormBaseParasite"/>
        </authorList>
    </citation>
    <scope>IDENTIFICATION</scope>
</reference>
<keyword evidence="2" id="KW-1185">Reference proteome</keyword>
<evidence type="ECO:0000313" key="2">
    <source>
        <dbReference type="Proteomes" id="UP000035642"/>
    </source>
</evidence>
<dbReference type="InterPro" id="IPR035940">
    <property type="entry name" value="CAP_sf"/>
</dbReference>
<sequence length="179" mass="19371">MRSYVALGDFEEQNLSSAGDMNKLRWDCGLESLAEQAIVDCPENPPSEYPTNGVNYRFYGRNTSFFTLRNSLQAAVLEWTSIEDMNWSTSNLFDGNPASRNVANMIRATTTALGCSENRCEFSASAACVFSQPGIQAGTLIYTSGSPCQNDNECTSYSPALCDSGLCVNAARPTAEGPL</sequence>
<reference evidence="2" key="1">
    <citation type="submission" date="2012-09" db="EMBL/GenBank/DDBJ databases">
        <authorList>
            <person name="Martin A.A."/>
        </authorList>
    </citation>
    <scope>NUCLEOTIDE SEQUENCE</scope>
</reference>
<dbReference type="AlphaFoldDB" id="A0A0K0DKA4"/>
<dbReference type="Pfam" id="PF00188">
    <property type="entry name" value="CAP"/>
    <property type="match status" value="1"/>
</dbReference>
<evidence type="ECO:0000313" key="3">
    <source>
        <dbReference type="WBParaSite" id="ACAC_0001192501-mRNA-1"/>
    </source>
</evidence>
<dbReference type="STRING" id="6313.A0A0K0DKA4"/>
<dbReference type="Gene3D" id="3.40.33.10">
    <property type="entry name" value="CAP"/>
    <property type="match status" value="1"/>
</dbReference>
<proteinExistence type="predicted"/>
<name>A0A0K0DKA4_ANGCA</name>
<accession>A0A0K0DKA4</accession>
<dbReference type="Proteomes" id="UP000035642">
    <property type="component" value="Unassembled WGS sequence"/>
</dbReference>
<dbReference type="SUPFAM" id="SSF55797">
    <property type="entry name" value="PR-1-like"/>
    <property type="match status" value="1"/>
</dbReference>
<dbReference type="InterPro" id="IPR014044">
    <property type="entry name" value="CAP_dom"/>
</dbReference>
<dbReference type="WBParaSite" id="ACAC_0001192501-mRNA-1">
    <property type="protein sequence ID" value="ACAC_0001192501-mRNA-1"/>
    <property type="gene ID" value="ACAC_0001192501"/>
</dbReference>
<dbReference type="SMART" id="SM00198">
    <property type="entry name" value="SCP"/>
    <property type="match status" value="1"/>
</dbReference>
<dbReference type="CDD" id="cd05380">
    <property type="entry name" value="CAP_euk"/>
    <property type="match status" value="1"/>
</dbReference>
<protein>
    <submittedName>
        <fullName evidence="3">SCP domain-containing protein</fullName>
    </submittedName>
</protein>
<feature type="domain" description="SCP" evidence="1">
    <location>
        <begin position="1"/>
        <end position="138"/>
    </location>
</feature>